<reference evidence="5" key="2">
    <citation type="submission" date="2021-04" db="EMBL/GenBank/DDBJ databases">
        <authorList>
            <person name="Gilroy R."/>
        </authorList>
    </citation>
    <scope>NUCLEOTIDE SEQUENCE</scope>
    <source>
        <strain evidence="5">ChiBcolR8-3208</strain>
    </source>
</reference>
<dbReference type="SUPFAM" id="SSF75217">
    <property type="entry name" value="alpha/beta knot"/>
    <property type="match status" value="1"/>
</dbReference>
<organism evidence="5 6">
    <name type="scientific">Candidatus Acutalibacter ornithocaccae</name>
    <dbReference type="NCBI Taxonomy" id="2838416"/>
    <lineage>
        <taxon>Bacteria</taxon>
        <taxon>Bacillati</taxon>
        <taxon>Bacillota</taxon>
        <taxon>Clostridia</taxon>
        <taxon>Eubacteriales</taxon>
        <taxon>Acutalibacteraceae</taxon>
        <taxon>Acutalibacter</taxon>
    </lineage>
</organism>
<dbReference type="GO" id="GO:0005829">
    <property type="term" value="C:cytosol"/>
    <property type="evidence" value="ECO:0007669"/>
    <property type="project" value="TreeGrafter"/>
</dbReference>
<accession>A0A9D2LXS8</accession>
<dbReference type="GO" id="GO:0006396">
    <property type="term" value="P:RNA processing"/>
    <property type="evidence" value="ECO:0007669"/>
    <property type="project" value="InterPro"/>
</dbReference>
<dbReference type="InterPro" id="IPR029028">
    <property type="entry name" value="Alpha/beta_knot_MTases"/>
</dbReference>
<dbReference type="InterPro" id="IPR013123">
    <property type="entry name" value="SpoU_subst-bd"/>
</dbReference>
<dbReference type="Gene3D" id="3.40.1280.10">
    <property type="match status" value="1"/>
</dbReference>
<dbReference type="InterPro" id="IPR029064">
    <property type="entry name" value="Ribosomal_eL30-like_sf"/>
</dbReference>
<dbReference type="InterPro" id="IPR004441">
    <property type="entry name" value="rRNA_MeTrfase_TrmH"/>
</dbReference>
<dbReference type="Gene3D" id="3.30.1330.30">
    <property type="match status" value="1"/>
</dbReference>
<proteinExistence type="inferred from homology"/>
<keyword evidence="2" id="KW-0489">Methyltransferase</keyword>
<comment type="similarity">
    <text evidence="1">Belongs to the class IV-like SAM-binding methyltransferase superfamily. RNA methyltransferase TrmH family.</text>
</comment>
<dbReference type="InterPro" id="IPR029026">
    <property type="entry name" value="tRNA_m1G_MTases_N"/>
</dbReference>
<dbReference type="InterPro" id="IPR001537">
    <property type="entry name" value="SpoU_MeTrfase"/>
</dbReference>
<evidence type="ECO:0000256" key="3">
    <source>
        <dbReference type="ARBA" id="ARBA00022679"/>
    </source>
</evidence>
<dbReference type="AlphaFoldDB" id="A0A9D2LXS8"/>
<dbReference type="PANTHER" id="PTHR46429:SF1">
    <property type="entry name" value="23S RRNA (GUANOSINE-2'-O-)-METHYLTRANSFERASE RLMB"/>
    <property type="match status" value="1"/>
</dbReference>
<evidence type="ECO:0000256" key="1">
    <source>
        <dbReference type="ARBA" id="ARBA00007228"/>
    </source>
</evidence>
<evidence type="ECO:0000313" key="6">
    <source>
        <dbReference type="Proteomes" id="UP000824214"/>
    </source>
</evidence>
<protein>
    <submittedName>
        <fullName evidence="5">23S rRNA (Guanosine(2251)-2'-O)-methyltransferase RlmB</fullName>
    </submittedName>
</protein>
<evidence type="ECO:0000259" key="4">
    <source>
        <dbReference type="SMART" id="SM00967"/>
    </source>
</evidence>
<dbReference type="Pfam" id="PF00588">
    <property type="entry name" value="SpoU_methylase"/>
    <property type="match status" value="1"/>
</dbReference>
<evidence type="ECO:0000313" key="5">
    <source>
        <dbReference type="EMBL" id="HJB37164.1"/>
    </source>
</evidence>
<feature type="domain" description="RNA 2-O ribose methyltransferase substrate binding" evidence="4">
    <location>
        <begin position="19"/>
        <end position="94"/>
    </location>
</feature>
<evidence type="ECO:0000256" key="2">
    <source>
        <dbReference type="ARBA" id="ARBA00022603"/>
    </source>
</evidence>
<dbReference type="EMBL" id="DWXZ01000069">
    <property type="protein sequence ID" value="HJB37164.1"/>
    <property type="molecule type" value="Genomic_DNA"/>
</dbReference>
<dbReference type="FunFam" id="3.40.1280.10:FF:000008">
    <property type="entry name" value="Group 3 RNA methyltransferase TrmH"/>
    <property type="match status" value="1"/>
</dbReference>
<dbReference type="NCBIfam" id="TIGR00186">
    <property type="entry name" value="rRNA_methyl_3"/>
    <property type="match status" value="1"/>
</dbReference>
<dbReference type="GO" id="GO:0003723">
    <property type="term" value="F:RNA binding"/>
    <property type="evidence" value="ECO:0007669"/>
    <property type="project" value="InterPro"/>
</dbReference>
<sequence length="264" mass="27947">MQKDREKRQPEQEPRGADIIAGRNAVSEALRAGRTIDSLYIQRGERSGALSALVAKAKAAGAAIKEADPRKLDHLCGGANHQGVVAVAAVKEYATVEDLFQLAQERGEPPFFVLCDELEDPHNLGAIIRTAECAGAHGVIIPKRRSVGLTWAVGKASAGAVEHLPVARVGNLASTLEELKARGLWVYAADMDGAPWCQTDFTGPVALVIGSEGRGVSRLVKEKADFVVSLPLKGKINSLNASVAAGILCYEVSRQRGGLKAVNP</sequence>
<gene>
    <name evidence="5" type="primary">rlmB</name>
    <name evidence="5" type="ORF">H9942_03750</name>
</gene>
<dbReference type="PANTHER" id="PTHR46429">
    <property type="entry name" value="23S RRNA (GUANOSINE-2'-O-)-METHYLTRANSFERASE RLMB"/>
    <property type="match status" value="1"/>
</dbReference>
<dbReference type="SMART" id="SM00967">
    <property type="entry name" value="SpoU_sub_bind"/>
    <property type="match status" value="1"/>
</dbReference>
<dbReference type="Proteomes" id="UP000824214">
    <property type="component" value="Unassembled WGS sequence"/>
</dbReference>
<dbReference type="GO" id="GO:0008173">
    <property type="term" value="F:RNA methyltransferase activity"/>
    <property type="evidence" value="ECO:0007669"/>
    <property type="project" value="InterPro"/>
</dbReference>
<dbReference type="CDD" id="cd18103">
    <property type="entry name" value="SpoU-like_RlmB"/>
    <property type="match status" value="1"/>
</dbReference>
<dbReference type="Pfam" id="PF08032">
    <property type="entry name" value="SpoU_sub_bind"/>
    <property type="match status" value="1"/>
</dbReference>
<comment type="caution">
    <text evidence="5">The sequence shown here is derived from an EMBL/GenBank/DDBJ whole genome shotgun (WGS) entry which is preliminary data.</text>
</comment>
<dbReference type="SUPFAM" id="SSF55315">
    <property type="entry name" value="L30e-like"/>
    <property type="match status" value="1"/>
</dbReference>
<dbReference type="GO" id="GO:0032259">
    <property type="term" value="P:methylation"/>
    <property type="evidence" value="ECO:0007669"/>
    <property type="project" value="UniProtKB-KW"/>
</dbReference>
<name>A0A9D2LXS8_9FIRM</name>
<reference evidence="5" key="1">
    <citation type="journal article" date="2021" name="PeerJ">
        <title>Extensive microbial diversity within the chicken gut microbiome revealed by metagenomics and culture.</title>
        <authorList>
            <person name="Gilroy R."/>
            <person name="Ravi A."/>
            <person name="Getino M."/>
            <person name="Pursley I."/>
            <person name="Horton D.L."/>
            <person name="Alikhan N.F."/>
            <person name="Baker D."/>
            <person name="Gharbi K."/>
            <person name="Hall N."/>
            <person name="Watson M."/>
            <person name="Adriaenssens E.M."/>
            <person name="Foster-Nyarko E."/>
            <person name="Jarju S."/>
            <person name="Secka A."/>
            <person name="Antonio M."/>
            <person name="Oren A."/>
            <person name="Chaudhuri R.R."/>
            <person name="La Ragione R."/>
            <person name="Hildebrand F."/>
            <person name="Pallen M.J."/>
        </authorList>
    </citation>
    <scope>NUCLEOTIDE SEQUENCE</scope>
    <source>
        <strain evidence="5">ChiBcolR8-3208</strain>
    </source>
</reference>
<keyword evidence="3" id="KW-0808">Transferase</keyword>